<dbReference type="EMBL" id="UINC01135353">
    <property type="protein sequence ID" value="SVD19442.1"/>
    <property type="molecule type" value="Genomic_DNA"/>
</dbReference>
<name>A0A382TCE8_9ZZZZ</name>
<gene>
    <name evidence="3" type="ORF">METZ01_LOCUS372296</name>
</gene>
<feature type="region of interest" description="Disordered" evidence="1">
    <location>
        <begin position="74"/>
        <end position="98"/>
    </location>
</feature>
<keyword evidence="2" id="KW-0472">Membrane</keyword>
<accession>A0A382TCE8</accession>
<feature type="transmembrane region" description="Helical" evidence="2">
    <location>
        <begin position="129"/>
        <end position="150"/>
    </location>
</feature>
<dbReference type="AlphaFoldDB" id="A0A382TCE8"/>
<evidence type="ECO:0000256" key="2">
    <source>
        <dbReference type="SAM" id="Phobius"/>
    </source>
</evidence>
<feature type="region of interest" description="Disordered" evidence="1">
    <location>
        <begin position="1"/>
        <end position="32"/>
    </location>
</feature>
<feature type="compositionally biased region" description="Low complexity" evidence="1">
    <location>
        <begin position="10"/>
        <end position="20"/>
    </location>
</feature>
<evidence type="ECO:0000313" key="3">
    <source>
        <dbReference type="EMBL" id="SVD19442.1"/>
    </source>
</evidence>
<feature type="transmembrane region" description="Helical" evidence="2">
    <location>
        <begin position="162"/>
        <end position="183"/>
    </location>
</feature>
<evidence type="ECO:0000256" key="1">
    <source>
        <dbReference type="SAM" id="MobiDB-lite"/>
    </source>
</evidence>
<feature type="non-terminal residue" evidence="3">
    <location>
        <position position="252"/>
    </location>
</feature>
<protein>
    <submittedName>
        <fullName evidence="3">Uncharacterized protein</fullName>
    </submittedName>
</protein>
<reference evidence="3" key="1">
    <citation type="submission" date="2018-05" db="EMBL/GenBank/DDBJ databases">
        <authorList>
            <person name="Lanie J.A."/>
            <person name="Ng W.-L."/>
            <person name="Kazmierczak K.M."/>
            <person name="Andrzejewski T.M."/>
            <person name="Davidsen T.M."/>
            <person name="Wayne K.J."/>
            <person name="Tettelin H."/>
            <person name="Glass J.I."/>
            <person name="Rusch D."/>
            <person name="Podicherti R."/>
            <person name="Tsui H.-C.T."/>
            <person name="Winkler M.E."/>
        </authorList>
    </citation>
    <scope>NUCLEOTIDE SEQUENCE</scope>
</reference>
<sequence length="252" mass="27877">MEIKKKGESDSGASGNASDSSPKKTIPPVKTSSGGALPASLPLFQGIFTLILLLSLLLGYGLPYQPPKLEKHDYPEFPKDVSPEQRTKATDAWSEKNEESSRQFKKALKAWNDGGDISRRKFIAAGRNVAKISTVLWFSYCLITLCFMPLARAIPNHFGKDLSVTIMPVLLLGFIYALAKLILDWIPAGGWPMPNVLELRDQSLWKVLGQFIVHLTHPLANMVVTLKEFAVDKWFVPLLFVAATLVIGWGKV</sequence>
<proteinExistence type="predicted"/>
<keyword evidence="2" id="KW-1133">Transmembrane helix</keyword>
<organism evidence="3">
    <name type="scientific">marine metagenome</name>
    <dbReference type="NCBI Taxonomy" id="408172"/>
    <lineage>
        <taxon>unclassified sequences</taxon>
        <taxon>metagenomes</taxon>
        <taxon>ecological metagenomes</taxon>
    </lineage>
</organism>
<keyword evidence="2" id="KW-0812">Transmembrane</keyword>
<feature type="transmembrane region" description="Helical" evidence="2">
    <location>
        <begin position="43"/>
        <end position="62"/>
    </location>
</feature>